<sequence>MRLRINFLVIPSLLLSACQPTRATIPIDVSPTIVTMPTPFQTTPMLIPTSEPYHWPSEYESATVGGIAKFQVDANHSVFIDIFGEPHYFTDTVDMTRDLQKQFPVEKADENTPVTSRRIELQTPNEGTLPFQLYEIGDQEPNLEQNIQVGLNSAVDFYRGILQHAISDFSPDGKTQEVIDAQAKLAQMGPDAYLAEIFAAFSRNNTMTLWTRVGIEGYEGKPYTFLIPPSDPALGIAPPSAENVAQIIHYDTGYSDYMKPAQDIVVLTQPVKSQELNPQFIMAYSAAAQTYFEKSTMQLGIAISPSFARHISPDLPLLQNEDAILQAAASNEFGNAISLAMSTVCRAC</sequence>
<dbReference type="AlphaFoldDB" id="A0A2M7QCE9"/>
<dbReference type="PROSITE" id="PS51257">
    <property type="entry name" value="PROKAR_LIPOPROTEIN"/>
    <property type="match status" value="1"/>
</dbReference>
<proteinExistence type="predicted"/>
<comment type="caution">
    <text evidence="2">The sequence shown here is derived from an EMBL/GenBank/DDBJ whole genome shotgun (WGS) entry which is preliminary data.</text>
</comment>
<protein>
    <submittedName>
        <fullName evidence="2">Uncharacterized protein</fullName>
    </submittedName>
</protein>
<dbReference type="Proteomes" id="UP000230108">
    <property type="component" value="Unassembled WGS sequence"/>
</dbReference>
<evidence type="ECO:0000313" key="2">
    <source>
        <dbReference type="EMBL" id="PIY68607.1"/>
    </source>
</evidence>
<reference evidence="3" key="1">
    <citation type="submission" date="2017-09" db="EMBL/GenBank/DDBJ databases">
        <title>Depth-based differentiation of microbial function through sediment-hosted aquifers and enrichment of novel symbionts in the deep terrestrial subsurface.</title>
        <authorList>
            <person name="Probst A.J."/>
            <person name="Ladd B."/>
            <person name="Jarett J.K."/>
            <person name="Geller-Mcgrath D.E."/>
            <person name="Sieber C.M.K."/>
            <person name="Emerson J.B."/>
            <person name="Anantharaman K."/>
            <person name="Thomas B.C."/>
            <person name="Malmstrom R."/>
            <person name="Stieglmeier M."/>
            <person name="Klingl A."/>
            <person name="Woyke T."/>
            <person name="Ryan C.M."/>
            <person name="Banfield J.F."/>
        </authorList>
    </citation>
    <scope>NUCLEOTIDE SEQUENCE [LARGE SCALE GENOMIC DNA]</scope>
</reference>
<organism evidence="2 3">
    <name type="scientific">Candidatus Roizmanbacteria bacterium CG_4_10_14_0_8_um_filter_39_9</name>
    <dbReference type="NCBI Taxonomy" id="1974829"/>
    <lineage>
        <taxon>Bacteria</taxon>
        <taxon>Candidatus Roizmaniibacteriota</taxon>
    </lineage>
</organism>
<dbReference type="EMBL" id="PFLF01000108">
    <property type="protein sequence ID" value="PIY68607.1"/>
    <property type="molecule type" value="Genomic_DNA"/>
</dbReference>
<keyword evidence="1" id="KW-0732">Signal</keyword>
<evidence type="ECO:0000256" key="1">
    <source>
        <dbReference type="SAM" id="SignalP"/>
    </source>
</evidence>
<accession>A0A2M7QCE9</accession>
<name>A0A2M7QCE9_9BACT</name>
<gene>
    <name evidence="2" type="ORF">COY90_05080</name>
</gene>
<feature type="signal peptide" evidence="1">
    <location>
        <begin position="1"/>
        <end position="23"/>
    </location>
</feature>
<feature type="chain" id="PRO_5014637167" evidence="1">
    <location>
        <begin position="24"/>
        <end position="348"/>
    </location>
</feature>
<evidence type="ECO:0000313" key="3">
    <source>
        <dbReference type="Proteomes" id="UP000230108"/>
    </source>
</evidence>